<keyword evidence="3" id="KW-0808">Transferase</keyword>
<dbReference type="SUPFAM" id="SSF53383">
    <property type="entry name" value="PLP-dependent transferases"/>
    <property type="match status" value="1"/>
</dbReference>
<evidence type="ECO:0000256" key="1">
    <source>
        <dbReference type="ARBA" id="ARBA00001933"/>
    </source>
</evidence>
<evidence type="ECO:0000256" key="3">
    <source>
        <dbReference type="ARBA" id="ARBA00022679"/>
    </source>
</evidence>
<dbReference type="Pfam" id="PF01041">
    <property type="entry name" value="DegT_DnrJ_EryC1"/>
    <property type="match status" value="1"/>
</dbReference>
<proteinExistence type="inferred from homology"/>
<gene>
    <name evidence="9" type="ORF">SAMN04487969_14323</name>
</gene>
<feature type="active site" description="Proton acceptor" evidence="6">
    <location>
        <position position="221"/>
    </location>
</feature>
<dbReference type="InterPro" id="IPR015421">
    <property type="entry name" value="PyrdxlP-dep_Trfase_major"/>
</dbReference>
<dbReference type="Gene3D" id="3.90.1150.10">
    <property type="entry name" value="Aspartate Aminotransferase, domain 1"/>
    <property type="match status" value="1"/>
</dbReference>
<dbReference type="InterPro" id="IPR000653">
    <property type="entry name" value="DegT/StrS_aminotransferase"/>
</dbReference>
<dbReference type="AlphaFoldDB" id="A0A1I2IUV5"/>
<keyword evidence="4 7" id="KW-0663">Pyridoxal phosphate</keyword>
<keyword evidence="10" id="KW-1185">Reference proteome</keyword>
<dbReference type="GO" id="GO:0030170">
    <property type="term" value="F:pyridoxal phosphate binding"/>
    <property type="evidence" value="ECO:0007669"/>
    <property type="project" value="TreeGrafter"/>
</dbReference>
<reference evidence="10" key="1">
    <citation type="submission" date="2016-10" db="EMBL/GenBank/DDBJ databases">
        <authorList>
            <person name="Varghese N."/>
            <person name="Submissions S."/>
        </authorList>
    </citation>
    <scope>NUCLEOTIDE SEQUENCE [LARGE SCALE GENOMIC DNA]</scope>
    <source>
        <strain evidence="10">CGMCC 1.10223</strain>
    </source>
</reference>
<dbReference type="EMBL" id="FONN01000043">
    <property type="protein sequence ID" value="SFF46155.1"/>
    <property type="molecule type" value="Genomic_DNA"/>
</dbReference>
<comment type="cofactor">
    <cofactor evidence="1">
        <name>pyridoxal 5'-phosphate</name>
        <dbReference type="ChEBI" id="CHEBI:597326"/>
    </cofactor>
</comment>
<evidence type="ECO:0000256" key="8">
    <source>
        <dbReference type="RuleBase" id="RU004508"/>
    </source>
</evidence>
<dbReference type="InterPro" id="IPR026385">
    <property type="entry name" value="LegC-like"/>
</dbReference>
<dbReference type="RefSeq" id="WP_046229704.1">
    <property type="nucleotide sequence ID" value="NZ_FONN01000043.1"/>
</dbReference>
<accession>A0A1I2IUV5</accession>
<dbReference type="InterPro" id="IPR015422">
    <property type="entry name" value="PyrdxlP-dep_Trfase_small"/>
</dbReference>
<evidence type="ECO:0000313" key="9">
    <source>
        <dbReference type="EMBL" id="SFF46155.1"/>
    </source>
</evidence>
<dbReference type="GO" id="GO:0008483">
    <property type="term" value="F:transaminase activity"/>
    <property type="evidence" value="ECO:0007669"/>
    <property type="project" value="UniProtKB-KW"/>
</dbReference>
<dbReference type="InterPro" id="IPR015424">
    <property type="entry name" value="PyrdxlP-dep_Trfase"/>
</dbReference>
<dbReference type="FunFam" id="3.40.640.10:FF:000090">
    <property type="entry name" value="Pyridoxal phosphate-dependent aminotransferase"/>
    <property type="match status" value="1"/>
</dbReference>
<dbReference type="CDD" id="cd00616">
    <property type="entry name" value="AHBA_syn"/>
    <property type="match status" value="1"/>
</dbReference>
<dbReference type="PIRSF" id="PIRSF000390">
    <property type="entry name" value="PLP_StrS"/>
    <property type="match status" value="1"/>
</dbReference>
<evidence type="ECO:0000256" key="7">
    <source>
        <dbReference type="PIRSR" id="PIRSR000390-2"/>
    </source>
</evidence>
<sequence length="400" mass="44649">MKTGILAKQIVESLKQALPNRQAFTALHEPVFQGNEWDYIKECLDTGWVSSVGKFVDRFERDIAAYTDSPYAIAVVNGTAALHISLLLAGVEKDDEVLIPSLTFVATANAISYCQAVPHFVDAARDTFGVDPIKLDEYLQDIAEIRADGFTYNRKTQRRITAVVPMHAFGHPVDLDTLMGVCERYRLVLVEDAAESLGSYYKGKHTGTYGKLAALSFNGNKIITTGGGGIILTADEGLAKQAKHLTTTAKTPHRWAFQHDQVGYNYRLPNLNAALGCAQLEKLPHILKKKRQLAEHYKAVFSQLEGAAFVEEKEEGACNYWLNTLLLDQPDELVRDQILEFTNDAGFMTRPIWTPMHRLPMYSHCPQMDMTVTEELEHRVINIPSGSSLFSDIVSEEVTR</sequence>
<evidence type="ECO:0000256" key="5">
    <source>
        <dbReference type="ARBA" id="ARBA00037999"/>
    </source>
</evidence>
<dbReference type="OrthoDB" id="9810913at2"/>
<comment type="similarity">
    <text evidence="5 8">Belongs to the DegT/DnrJ/EryC1 family.</text>
</comment>
<dbReference type="Gene3D" id="3.40.640.10">
    <property type="entry name" value="Type I PLP-dependent aspartate aminotransferase-like (Major domain)"/>
    <property type="match status" value="1"/>
</dbReference>
<evidence type="ECO:0000256" key="2">
    <source>
        <dbReference type="ARBA" id="ARBA00022576"/>
    </source>
</evidence>
<evidence type="ECO:0000313" key="10">
    <source>
        <dbReference type="Proteomes" id="UP000183410"/>
    </source>
</evidence>
<keyword evidence="2" id="KW-0032">Aminotransferase</keyword>
<evidence type="ECO:0000256" key="6">
    <source>
        <dbReference type="PIRSR" id="PIRSR000390-1"/>
    </source>
</evidence>
<protein>
    <submittedName>
        <fullName evidence="9">Perosamine synthetase</fullName>
    </submittedName>
</protein>
<name>A0A1I2IUV5_9BACL</name>
<dbReference type="NCBIfam" id="TIGR04181">
    <property type="entry name" value="NHT_00031"/>
    <property type="match status" value="1"/>
</dbReference>
<organism evidence="9 10">
    <name type="scientific">Paenibacillus algorifonticola</name>
    <dbReference type="NCBI Taxonomy" id="684063"/>
    <lineage>
        <taxon>Bacteria</taxon>
        <taxon>Bacillati</taxon>
        <taxon>Bacillota</taxon>
        <taxon>Bacilli</taxon>
        <taxon>Bacillales</taxon>
        <taxon>Paenibacillaceae</taxon>
        <taxon>Paenibacillus</taxon>
    </lineage>
</organism>
<dbReference type="PANTHER" id="PTHR30244">
    <property type="entry name" value="TRANSAMINASE"/>
    <property type="match status" value="1"/>
</dbReference>
<dbReference type="PANTHER" id="PTHR30244:SF30">
    <property type="entry name" value="BLR5990 PROTEIN"/>
    <property type="match status" value="1"/>
</dbReference>
<dbReference type="Proteomes" id="UP000183410">
    <property type="component" value="Unassembled WGS sequence"/>
</dbReference>
<evidence type="ECO:0000256" key="4">
    <source>
        <dbReference type="ARBA" id="ARBA00022898"/>
    </source>
</evidence>
<feature type="modified residue" description="N6-(pyridoxal phosphate)lysine" evidence="7">
    <location>
        <position position="221"/>
    </location>
</feature>
<dbReference type="GO" id="GO:0000271">
    <property type="term" value="P:polysaccharide biosynthetic process"/>
    <property type="evidence" value="ECO:0007669"/>
    <property type="project" value="TreeGrafter"/>
</dbReference>